<dbReference type="SUPFAM" id="SSF55116">
    <property type="entry name" value="Formiminotransferase domain of formiminotransferase-cyclodeaminase"/>
    <property type="match status" value="2"/>
</dbReference>
<dbReference type="InterPro" id="IPR022384">
    <property type="entry name" value="FormiminoTrfase_cat_dom_sf"/>
</dbReference>
<dbReference type="InterPro" id="IPR012886">
    <property type="entry name" value="Formiminotransferase_N"/>
</dbReference>
<evidence type="ECO:0000256" key="2">
    <source>
        <dbReference type="ARBA" id="ARBA00005082"/>
    </source>
</evidence>
<evidence type="ECO:0000256" key="5">
    <source>
        <dbReference type="ARBA" id="ARBA00022679"/>
    </source>
</evidence>
<dbReference type="NCBIfam" id="TIGR02024">
    <property type="entry name" value="FtcD"/>
    <property type="match status" value="1"/>
</dbReference>
<dbReference type="InterPro" id="IPR004227">
    <property type="entry name" value="Formiminotransferase_cat"/>
</dbReference>
<dbReference type="PANTHER" id="PTHR12234:SF8">
    <property type="entry name" value="FORMIMINOTRANSFERASE-CYCLODEAMINASE"/>
    <property type="match status" value="1"/>
</dbReference>
<dbReference type="AlphaFoldDB" id="A0ABD7UW71"/>
<dbReference type="Pfam" id="PF02971">
    <property type="entry name" value="FTCD"/>
    <property type="match status" value="1"/>
</dbReference>
<evidence type="ECO:0000313" key="10">
    <source>
        <dbReference type="EMBL" id="VDC40054.1"/>
    </source>
</evidence>
<accession>A0ABD7UW71</accession>
<dbReference type="GO" id="GO:0005542">
    <property type="term" value="F:folic acid binding"/>
    <property type="evidence" value="ECO:0007669"/>
    <property type="project" value="UniProtKB-KW"/>
</dbReference>
<evidence type="ECO:0000256" key="3">
    <source>
        <dbReference type="ARBA" id="ARBA00012252"/>
    </source>
</evidence>
<keyword evidence="4" id="KW-0963">Cytoplasm</keyword>
<dbReference type="GO" id="GO:0030409">
    <property type="term" value="F:glutamate formimidoyltransferase activity"/>
    <property type="evidence" value="ECO:0007669"/>
    <property type="project" value="UniProtKB-EC"/>
</dbReference>
<dbReference type="PANTHER" id="PTHR12234">
    <property type="entry name" value="FORMIMINOTRANSFERASE-CYCLODEAMINASE"/>
    <property type="match status" value="1"/>
</dbReference>
<dbReference type="SMART" id="SM01222">
    <property type="entry name" value="FTCD_N"/>
    <property type="match status" value="1"/>
</dbReference>
<dbReference type="SMR" id="A0ABD7UW71"/>
<feature type="domain" description="Formiminotransferase C-terminal subdomain" evidence="8">
    <location>
        <begin position="181"/>
        <end position="296"/>
    </location>
</feature>
<evidence type="ECO:0000256" key="4">
    <source>
        <dbReference type="ARBA" id="ARBA00022490"/>
    </source>
</evidence>
<comment type="pathway">
    <text evidence="2">Amino-acid degradation; L-histidine degradation into L-glutamate; L-glutamate from N-formimidoyl-L-glutamate (transferase route): step 1/1.</text>
</comment>
<protein>
    <recommendedName>
        <fullName evidence="3">glutamate formimidoyltransferase</fullName>
        <ecNumber evidence="3">2.1.2.5</ecNumber>
    </recommendedName>
</protein>
<dbReference type="GO" id="GO:0006547">
    <property type="term" value="P:L-histidine metabolic process"/>
    <property type="evidence" value="ECO:0007669"/>
    <property type="project" value="UniProtKB-KW"/>
</dbReference>
<dbReference type="GO" id="GO:0005737">
    <property type="term" value="C:cytoplasm"/>
    <property type="evidence" value="ECO:0007669"/>
    <property type="project" value="UniProtKB-SubCell"/>
</dbReference>
<dbReference type="InterPro" id="IPR037064">
    <property type="entry name" value="Formiminotransferase_N_sf"/>
</dbReference>
<gene>
    <name evidence="10" type="ORF">SP119_1742</name>
</gene>
<evidence type="ECO:0000259" key="9">
    <source>
        <dbReference type="SMART" id="SM01222"/>
    </source>
</evidence>
<keyword evidence="7" id="KW-0290">Folate-binding</keyword>
<sequence>MAKIVECIPNFSEGQNQAVIDGLVATAKSIPGVTLLDYSSDASHNRSVFTLVGDDQSIQEAAFQLVKYASENIDMTKHHGEHPRMGATDVCPFVPIKDITTQECVEISKQVAERINRELGIPIFLYEDSATRPERQNLAKVRKGQFEGMPEKLLEEDWAPDYGDRKIHPTAGVTAVGARMPLVAFNVNLDTDNIDIAHKIAKIIRGSGGGYKYCKAIGVMLEDRHIAQVSMNMVNFEKCSLYRTFETIKFEARRYGVNVIGSEVIGLAPAKALIDVAEYYLQVEDFDYHKQILENHLLG</sequence>
<dbReference type="Gene3D" id="3.30.70.670">
    <property type="entry name" value="Formiminotransferase, C-terminal subdomain"/>
    <property type="match status" value="1"/>
</dbReference>
<dbReference type="RefSeq" id="WP_010922735.1">
    <property type="nucleotide sequence ID" value="NZ_AP019548.1"/>
</dbReference>
<dbReference type="InterPro" id="IPR013802">
    <property type="entry name" value="Formiminotransferase_C"/>
</dbReference>
<dbReference type="Pfam" id="PF07837">
    <property type="entry name" value="FTCD_N"/>
    <property type="match status" value="1"/>
</dbReference>
<reference evidence="10 11" key="1">
    <citation type="submission" date="2018-10" db="EMBL/GenBank/DDBJ databases">
        <authorList>
            <person name="Rosinski-Chupin I."/>
        </authorList>
    </citation>
    <scope>NUCLEOTIDE SEQUENCE [LARGE SCALE GENOMIC DNA]</scope>
    <source>
        <strain evidence="10 11">S119</strain>
    </source>
</reference>
<dbReference type="Proteomes" id="UP000274496">
    <property type="component" value="Chromosome"/>
</dbReference>
<keyword evidence="6" id="KW-0369">Histidine metabolism</keyword>
<dbReference type="SMART" id="SM01221">
    <property type="entry name" value="FTCD"/>
    <property type="match status" value="1"/>
</dbReference>
<proteinExistence type="predicted"/>
<dbReference type="InterPro" id="IPR051623">
    <property type="entry name" value="FTCD"/>
</dbReference>
<evidence type="ECO:0000256" key="7">
    <source>
        <dbReference type="ARBA" id="ARBA00022954"/>
    </source>
</evidence>
<keyword evidence="5" id="KW-0808">Transferase</keyword>
<comment type="subcellular location">
    <subcellularLocation>
        <location evidence="1">Cytoplasm</location>
    </subcellularLocation>
</comment>
<organism evidence="10 11">
    <name type="scientific">Streptococcus pyogenes</name>
    <dbReference type="NCBI Taxonomy" id="1314"/>
    <lineage>
        <taxon>Bacteria</taxon>
        <taxon>Bacillati</taxon>
        <taxon>Bacillota</taxon>
        <taxon>Bacilli</taxon>
        <taxon>Lactobacillales</taxon>
        <taxon>Streptococcaceae</taxon>
        <taxon>Streptococcus</taxon>
    </lineage>
</organism>
<dbReference type="Gene3D" id="3.30.990.10">
    <property type="entry name" value="Formiminotransferase, N-terminal subdomain"/>
    <property type="match status" value="1"/>
</dbReference>
<evidence type="ECO:0000256" key="6">
    <source>
        <dbReference type="ARBA" id="ARBA00022808"/>
    </source>
</evidence>
<evidence type="ECO:0000256" key="1">
    <source>
        <dbReference type="ARBA" id="ARBA00004496"/>
    </source>
</evidence>
<dbReference type="EC" id="2.1.2.5" evidence="3"/>
<dbReference type="EMBL" id="LR031521">
    <property type="protein sequence ID" value="VDC40054.1"/>
    <property type="molecule type" value="Genomic_DNA"/>
</dbReference>
<feature type="domain" description="Formiminotransferase N-terminal subdomain" evidence="9">
    <location>
        <begin position="3"/>
        <end position="180"/>
    </location>
</feature>
<evidence type="ECO:0000259" key="8">
    <source>
        <dbReference type="SMART" id="SM01221"/>
    </source>
</evidence>
<name>A0ABD7UW71_STRPY</name>
<dbReference type="InterPro" id="IPR037070">
    <property type="entry name" value="Formiminotransferase_C_sf"/>
</dbReference>
<evidence type="ECO:0000313" key="11">
    <source>
        <dbReference type="Proteomes" id="UP000274496"/>
    </source>
</evidence>